<dbReference type="AlphaFoldDB" id="A0A1T4PCT8"/>
<dbReference type="GO" id="GO:0005829">
    <property type="term" value="C:cytosol"/>
    <property type="evidence" value="ECO:0007669"/>
    <property type="project" value="TreeGrafter"/>
</dbReference>
<dbReference type="EMBL" id="MTSM01000008">
    <property type="protein sequence ID" value="OPX55599.1"/>
    <property type="molecule type" value="Genomic_DNA"/>
</dbReference>
<dbReference type="GO" id="GO:0010124">
    <property type="term" value="P:phenylacetate catabolic process"/>
    <property type="evidence" value="ECO:0007669"/>
    <property type="project" value="InterPro"/>
</dbReference>
<comment type="caution">
    <text evidence="1">The sequence shown here is derived from an EMBL/GenBank/DDBJ whole genome shotgun (WGS) entry which is preliminary data.</text>
</comment>
<proteinExistence type="predicted"/>
<organism evidence="1 2">
    <name type="scientific">Oceanospirillum multiglobuliferum</name>
    <dbReference type="NCBI Taxonomy" id="64969"/>
    <lineage>
        <taxon>Bacteria</taxon>
        <taxon>Pseudomonadati</taxon>
        <taxon>Pseudomonadota</taxon>
        <taxon>Gammaproteobacteria</taxon>
        <taxon>Oceanospirillales</taxon>
        <taxon>Oceanospirillaceae</taxon>
        <taxon>Oceanospirillum</taxon>
    </lineage>
</organism>
<sequence>MTADIQILIDRISKGEKVSQSDTLPTGYRNELMRLMVVFVDSELAGAAGFASQINSAPGVKESILASSIVSEKFSSADRILNLLKGFGVDPQLYVASHAWSARVARSVDLGQRRIGGDKRLNVFHYPLQGWVDSLVMNLMMGTASLTQLRELQNCSYQPLADEMAQILKTESAHTEAGEEGLNQAISNAFSTDEAQNSVNYWYPRVRAAFGRATSDRADLYRKLGLMRSSNVDRLAAWEGEINDRLTRLGLTVPELD</sequence>
<dbReference type="InterPro" id="IPR007814">
    <property type="entry name" value="PaaA_PaaC"/>
</dbReference>
<reference evidence="1 2" key="1">
    <citation type="submission" date="2017-01" db="EMBL/GenBank/DDBJ databases">
        <title>Genome Sequencing of a Marine Spirillum, Oceanospirillum multiglobuliferum ATCC 33336, from Japan.</title>
        <authorList>
            <person name="Carney J.G."/>
            <person name="Trachtenberg A.M."/>
            <person name="Rheaume B.A."/>
            <person name="Linnane J.D."/>
            <person name="Pitts N.L."/>
            <person name="Mykles D.L."/>
            <person name="Maclea K.S."/>
        </authorList>
    </citation>
    <scope>NUCLEOTIDE SEQUENCE [LARGE SCALE GENOMIC DNA]</scope>
    <source>
        <strain evidence="1 2">ATCC 33336</strain>
    </source>
</reference>
<gene>
    <name evidence="1" type="ORF">BTE48_08275</name>
</gene>
<dbReference type="STRING" id="64969.SAMN02745127_01433"/>
<dbReference type="InterPro" id="IPR052703">
    <property type="entry name" value="Aromatic_CoA_ox/epox"/>
</dbReference>
<dbReference type="Pfam" id="PF05138">
    <property type="entry name" value="PaaA_PaaC"/>
    <property type="match status" value="1"/>
</dbReference>
<evidence type="ECO:0000313" key="1">
    <source>
        <dbReference type="EMBL" id="OPX55599.1"/>
    </source>
</evidence>
<dbReference type="PANTHER" id="PTHR30458">
    <property type="entry name" value="PHENYLACETIC ACID DEGRADATION PROTEIN PAA"/>
    <property type="match status" value="1"/>
</dbReference>
<dbReference type="InterPro" id="IPR009078">
    <property type="entry name" value="Ferritin-like_SF"/>
</dbReference>
<dbReference type="Gene3D" id="1.20.1260.10">
    <property type="match status" value="1"/>
</dbReference>
<dbReference type="OrthoDB" id="5289846at2"/>
<dbReference type="RefSeq" id="WP_078745047.1">
    <property type="nucleotide sequence ID" value="NZ_FUXG01000008.1"/>
</dbReference>
<dbReference type="PANTHER" id="PTHR30458:SF0">
    <property type="entry name" value="1,2-PHENYLACETYL-COA EPOXIDASE, SUBUNIT C"/>
    <property type="match status" value="1"/>
</dbReference>
<dbReference type="InterPro" id="IPR012347">
    <property type="entry name" value="Ferritin-like"/>
</dbReference>
<name>A0A1T4PCT8_9GAMM</name>
<dbReference type="SUPFAM" id="SSF47240">
    <property type="entry name" value="Ferritin-like"/>
    <property type="match status" value="1"/>
</dbReference>
<dbReference type="Proteomes" id="UP000191418">
    <property type="component" value="Unassembled WGS sequence"/>
</dbReference>
<keyword evidence="2" id="KW-1185">Reference proteome</keyword>
<protein>
    <submittedName>
        <fullName evidence="1">Phenylacetic acid catabolic</fullName>
    </submittedName>
</protein>
<evidence type="ECO:0000313" key="2">
    <source>
        <dbReference type="Proteomes" id="UP000191418"/>
    </source>
</evidence>
<accession>A0A1T4PCT8</accession>